<dbReference type="EMBL" id="JXTB01000394">
    <property type="protein sequence ID" value="PON42350.1"/>
    <property type="molecule type" value="Genomic_DNA"/>
</dbReference>
<organism evidence="1 2">
    <name type="scientific">Parasponia andersonii</name>
    <name type="common">Sponia andersonii</name>
    <dbReference type="NCBI Taxonomy" id="3476"/>
    <lineage>
        <taxon>Eukaryota</taxon>
        <taxon>Viridiplantae</taxon>
        <taxon>Streptophyta</taxon>
        <taxon>Embryophyta</taxon>
        <taxon>Tracheophyta</taxon>
        <taxon>Spermatophyta</taxon>
        <taxon>Magnoliopsida</taxon>
        <taxon>eudicotyledons</taxon>
        <taxon>Gunneridae</taxon>
        <taxon>Pentapetalae</taxon>
        <taxon>rosids</taxon>
        <taxon>fabids</taxon>
        <taxon>Rosales</taxon>
        <taxon>Cannabaceae</taxon>
        <taxon>Parasponia</taxon>
    </lineage>
</organism>
<dbReference type="OrthoDB" id="10541129at2759"/>
<comment type="caution">
    <text evidence="1">The sequence shown here is derived from an EMBL/GenBank/DDBJ whole genome shotgun (WGS) entry which is preliminary data.</text>
</comment>
<dbReference type="Proteomes" id="UP000237105">
    <property type="component" value="Unassembled WGS sequence"/>
</dbReference>
<reference evidence="2" key="1">
    <citation type="submission" date="2016-06" db="EMBL/GenBank/DDBJ databases">
        <title>Parallel loss of symbiosis genes in relatives of nitrogen-fixing non-legume Parasponia.</title>
        <authorList>
            <person name="Van Velzen R."/>
            <person name="Holmer R."/>
            <person name="Bu F."/>
            <person name="Rutten L."/>
            <person name="Van Zeijl A."/>
            <person name="Liu W."/>
            <person name="Santuari L."/>
            <person name="Cao Q."/>
            <person name="Sharma T."/>
            <person name="Shen D."/>
            <person name="Roswanjaya Y."/>
            <person name="Wardhani T."/>
            <person name="Kalhor M.S."/>
            <person name="Jansen J."/>
            <person name="Van den Hoogen J."/>
            <person name="Gungor B."/>
            <person name="Hartog M."/>
            <person name="Hontelez J."/>
            <person name="Verver J."/>
            <person name="Yang W.-C."/>
            <person name="Schijlen E."/>
            <person name="Repin R."/>
            <person name="Schilthuizen M."/>
            <person name="Schranz E."/>
            <person name="Heidstra R."/>
            <person name="Miyata K."/>
            <person name="Fedorova E."/>
            <person name="Kohlen W."/>
            <person name="Bisseling T."/>
            <person name="Smit S."/>
            <person name="Geurts R."/>
        </authorList>
    </citation>
    <scope>NUCLEOTIDE SEQUENCE [LARGE SCALE GENOMIC DNA]</scope>
    <source>
        <strain evidence="2">cv. WU1-14</strain>
    </source>
</reference>
<evidence type="ECO:0000313" key="1">
    <source>
        <dbReference type="EMBL" id="PON42350.1"/>
    </source>
</evidence>
<protein>
    <submittedName>
        <fullName evidence="1">Uncharacterized protein</fullName>
    </submittedName>
</protein>
<keyword evidence="2" id="KW-1185">Reference proteome</keyword>
<name>A0A2P5B0L8_PARAD</name>
<sequence length="61" mass="7128">MSKSPHTHIFLPYAPQNSGSKKAEFNARNSHICFTLRYCRQQSSSLHNPFFCPGCFFWLFN</sequence>
<evidence type="ECO:0000313" key="2">
    <source>
        <dbReference type="Proteomes" id="UP000237105"/>
    </source>
</evidence>
<gene>
    <name evidence="1" type="ORF">PanWU01x14_283060</name>
</gene>
<proteinExistence type="predicted"/>
<accession>A0A2P5B0L8</accession>
<dbReference type="AlphaFoldDB" id="A0A2P5B0L8"/>